<gene>
    <name evidence="2" type="ORF">Q5I04_05375</name>
    <name evidence="3" type="ORF">Q5I06_05525</name>
</gene>
<sequence length="227" mass="26389">MKKFIFLVFLGVLNAQVYINQNGILIERSVKSWIEFRNANLVRQKYDYSCGSASLASILKYYYEDSSITERIIIDEILKSKGYDVNQNEVLKEGDNIISFLDLSKYAIGKGFKAIGLAVDFDTLSKLKIPVIVFVSIRSIDHFTVYKGMDEEYVYLADPSFGNIKIKIDQFKEMFFQRKDSKYPGKILAILPQKQDTPINKDFMKIKKDSGFTYRLINQDLIHHRFR</sequence>
<feature type="domain" description="Peptidase C39" evidence="1">
    <location>
        <begin position="44"/>
        <end position="182"/>
    </location>
</feature>
<dbReference type="Pfam" id="PF03412">
    <property type="entry name" value="Peptidase_C39"/>
    <property type="match status" value="1"/>
</dbReference>
<accession>A0AA90PVW9</accession>
<reference evidence="2 4" key="3">
    <citation type="journal article" date="2024" name="Syst. Appl. Microbiol.">
        <title>Helicobacter cappadocius sp. nov., from lizards: The first psychrotrophic Helicobacter species.</title>
        <authorList>
            <person name="Aydin F."/>
            <person name="Tarhane S."/>
            <person name="Karakaya E."/>
            <person name="Abay S."/>
            <person name="Kayman T."/>
            <person name="Guran O."/>
            <person name="Bozkurt E."/>
            <person name="Uzum N."/>
            <person name="Avci A."/>
            <person name="Olgun K."/>
            <person name="Jablonski D."/>
            <person name="Guran C."/>
            <person name="Burcin Saticioglu I."/>
        </authorList>
    </citation>
    <scope>NUCLEOTIDE SEQUENCE [LARGE SCALE GENOMIC DNA]</scope>
    <source>
        <strain evidence="2">Faydin-H75</strain>
        <strain evidence="4">faydin-H76</strain>
    </source>
</reference>
<evidence type="ECO:0000313" key="4">
    <source>
        <dbReference type="Proteomes" id="UP001177258"/>
    </source>
</evidence>
<dbReference type="AlphaFoldDB" id="A0AA90PVW9"/>
<dbReference type="GO" id="GO:0008233">
    <property type="term" value="F:peptidase activity"/>
    <property type="evidence" value="ECO:0007669"/>
    <property type="project" value="InterPro"/>
</dbReference>
<dbReference type="Proteomes" id="UP001240777">
    <property type="component" value="Unassembled WGS sequence"/>
</dbReference>
<organism evidence="3 4">
    <name type="scientific">Helicobacter cappadocius</name>
    <dbReference type="NCBI Taxonomy" id="3063998"/>
    <lineage>
        <taxon>Bacteria</taxon>
        <taxon>Pseudomonadati</taxon>
        <taxon>Campylobacterota</taxon>
        <taxon>Epsilonproteobacteria</taxon>
        <taxon>Campylobacterales</taxon>
        <taxon>Helicobacteraceae</taxon>
        <taxon>Helicobacter</taxon>
    </lineage>
</organism>
<name>A0AA90PVW9_9HELI</name>
<dbReference type="PROSITE" id="PS50990">
    <property type="entry name" value="PEPTIDASE_C39"/>
    <property type="match status" value="1"/>
</dbReference>
<reference evidence="3 5" key="1">
    <citation type="submission" date="2023-07" db="EMBL/GenBank/DDBJ databases">
        <title>Unpublished Manusciprt.</title>
        <authorList>
            <person name="Aydin F."/>
            <person name="Tarhane S."/>
            <person name="Saticioglu I.B."/>
            <person name="Karakaya E."/>
            <person name="Abay S."/>
            <person name="Guran O."/>
            <person name="Bozkurt E."/>
            <person name="Uzum N."/>
            <person name="Olgun K."/>
            <person name="Jablonski D."/>
        </authorList>
    </citation>
    <scope>NUCLEOTIDE SEQUENCE</scope>
    <source>
        <strain evidence="5">faydin-H75</strain>
        <strain evidence="3">Faydin-H76</strain>
    </source>
</reference>
<comment type="caution">
    <text evidence="3">The sequence shown here is derived from an EMBL/GenBank/DDBJ whole genome shotgun (WGS) entry which is preliminary data.</text>
</comment>
<evidence type="ECO:0000313" key="2">
    <source>
        <dbReference type="EMBL" id="MDO7253340.1"/>
    </source>
</evidence>
<dbReference type="InterPro" id="IPR005074">
    <property type="entry name" value="Peptidase_C39"/>
</dbReference>
<evidence type="ECO:0000259" key="1">
    <source>
        <dbReference type="PROSITE" id="PS50990"/>
    </source>
</evidence>
<protein>
    <submittedName>
        <fullName evidence="3">C39 family peptidase</fullName>
    </submittedName>
</protein>
<dbReference type="EMBL" id="JAUYZK010000007">
    <property type="protein sequence ID" value="MDP2539230.1"/>
    <property type="molecule type" value="Genomic_DNA"/>
</dbReference>
<evidence type="ECO:0000313" key="3">
    <source>
        <dbReference type="EMBL" id="MDP2539230.1"/>
    </source>
</evidence>
<dbReference type="GO" id="GO:0006508">
    <property type="term" value="P:proteolysis"/>
    <property type="evidence" value="ECO:0007669"/>
    <property type="project" value="InterPro"/>
</dbReference>
<proteinExistence type="predicted"/>
<keyword evidence="5" id="KW-1185">Reference proteome</keyword>
<dbReference type="Gene3D" id="3.90.70.10">
    <property type="entry name" value="Cysteine proteinases"/>
    <property type="match status" value="1"/>
</dbReference>
<evidence type="ECO:0000313" key="5">
    <source>
        <dbReference type="Proteomes" id="UP001240777"/>
    </source>
</evidence>
<dbReference type="GO" id="GO:0016020">
    <property type="term" value="C:membrane"/>
    <property type="evidence" value="ECO:0007669"/>
    <property type="project" value="InterPro"/>
</dbReference>
<dbReference type="RefSeq" id="WP_305517187.1">
    <property type="nucleotide sequence ID" value="NZ_JAUPEV010000007.1"/>
</dbReference>
<dbReference type="GO" id="GO:0005524">
    <property type="term" value="F:ATP binding"/>
    <property type="evidence" value="ECO:0007669"/>
    <property type="project" value="InterPro"/>
</dbReference>
<dbReference type="Proteomes" id="UP001177258">
    <property type="component" value="Unassembled WGS sequence"/>
</dbReference>
<reference evidence="2" key="2">
    <citation type="submission" date="2023-07" db="EMBL/GenBank/DDBJ databases">
        <authorList>
            <person name="Aydin F."/>
            <person name="Tarhane S."/>
            <person name="Saticioglu I.B."/>
            <person name="Karakaya E."/>
            <person name="Abay S."/>
            <person name="Guran O."/>
            <person name="Bozkurt E."/>
            <person name="Uzum N."/>
            <person name="Olgun K."/>
            <person name="Jablonski D."/>
        </authorList>
    </citation>
    <scope>NUCLEOTIDE SEQUENCE</scope>
    <source>
        <strain evidence="2">Faydin-H75</strain>
    </source>
</reference>
<dbReference type="EMBL" id="JAUPEV010000007">
    <property type="protein sequence ID" value="MDO7253340.1"/>
    <property type="molecule type" value="Genomic_DNA"/>
</dbReference>
<dbReference type="CDD" id="cd02423">
    <property type="entry name" value="Peptidase_C39G"/>
    <property type="match status" value="1"/>
</dbReference>